<evidence type="ECO:0000313" key="1">
    <source>
        <dbReference type="EMBL" id="MBW75271.1"/>
    </source>
</evidence>
<organism evidence="1">
    <name type="scientific">Anopheles darlingi</name>
    <name type="common">Mosquito</name>
    <dbReference type="NCBI Taxonomy" id="43151"/>
    <lineage>
        <taxon>Eukaryota</taxon>
        <taxon>Metazoa</taxon>
        <taxon>Ecdysozoa</taxon>
        <taxon>Arthropoda</taxon>
        <taxon>Hexapoda</taxon>
        <taxon>Insecta</taxon>
        <taxon>Pterygota</taxon>
        <taxon>Neoptera</taxon>
        <taxon>Endopterygota</taxon>
        <taxon>Diptera</taxon>
        <taxon>Nematocera</taxon>
        <taxon>Culicoidea</taxon>
        <taxon>Culicidae</taxon>
        <taxon>Anophelinae</taxon>
        <taxon>Anopheles</taxon>
    </lineage>
</organism>
<reference evidence="1" key="1">
    <citation type="submission" date="2018-01" db="EMBL/GenBank/DDBJ databases">
        <title>An insight into the sialome of Amazonian anophelines.</title>
        <authorList>
            <person name="Ribeiro J.M."/>
            <person name="Scarpassa V."/>
            <person name="Calvo E."/>
        </authorList>
    </citation>
    <scope>NUCLEOTIDE SEQUENCE</scope>
</reference>
<dbReference type="AlphaFoldDB" id="A0A2M4DCS6"/>
<sequence length="68" mass="7167">MTAKATVSLVMLPPVQIAFGDVILVDGLMLIFSIGMPSVRAATCATFVFMPCPISIPPCVITTVPSVW</sequence>
<accession>A0A2M4DCS6</accession>
<dbReference type="EMBL" id="GGFL01011093">
    <property type="protein sequence ID" value="MBW75271.1"/>
    <property type="molecule type" value="Transcribed_RNA"/>
</dbReference>
<proteinExistence type="predicted"/>
<name>A0A2M4DCS6_ANODA</name>
<protein>
    <submittedName>
        <fullName evidence="1">Uncharacterized protein</fullName>
    </submittedName>
</protein>